<accession>A0A6L9U997</accession>
<reference evidence="1 2" key="1">
    <citation type="submission" date="2019-12" db="EMBL/GenBank/DDBJ databases">
        <title>Rhizobium genotypes associated with high levels of biological nitrogen fixation by grain legumes in a temperate-maritime cropping system.</title>
        <authorList>
            <person name="Maluk M."/>
            <person name="Francesc Ferrando Molina F."/>
            <person name="Lopez Del Egido L."/>
            <person name="Lafos M."/>
            <person name="Langarica-Fuentes A."/>
            <person name="Gebre Yohannes G."/>
            <person name="Young M.W."/>
            <person name="Martin P."/>
            <person name="Gantlett R."/>
            <person name="Kenicer G."/>
            <person name="Hawes C."/>
            <person name="Begg G.S."/>
            <person name="Quilliam R.S."/>
            <person name="Squire G.R."/>
            <person name="Poole P.S."/>
            <person name="Young P.W."/>
            <person name="Iannetta P.M."/>
            <person name="James E.K."/>
        </authorList>
    </citation>
    <scope>NUCLEOTIDE SEQUENCE [LARGE SCALE GENOMIC DNA]</scope>
    <source>
        <strain evidence="1 2">JHI1118</strain>
    </source>
</reference>
<dbReference type="RefSeq" id="WP_163988788.1">
    <property type="nucleotide sequence ID" value="NZ_WUEY01000009.1"/>
</dbReference>
<dbReference type="Proteomes" id="UP000483035">
    <property type="component" value="Unassembled WGS sequence"/>
</dbReference>
<dbReference type="GO" id="GO:0016740">
    <property type="term" value="F:transferase activity"/>
    <property type="evidence" value="ECO:0007669"/>
    <property type="project" value="UniProtKB-KW"/>
</dbReference>
<evidence type="ECO:0000313" key="1">
    <source>
        <dbReference type="EMBL" id="NEI71961.1"/>
    </source>
</evidence>
<name>A0A6L9U997_9HYPH</name>
<dbReference type="Gene3D" id="3.40.50.2000">
    <property type="entry name" value="Glycogen Phosphorylase B"/>
    <property type="match status" value="1"/>
</dbReference>
<dbReference type="EMBL" id="WUEY01000009">
    <property type="protein sequence ID" value="NEI71961.1"/>
    <property type="molecule type" value="Genomic_DNA"/>
</dbReference>
<dbReference type="AlphaFoldDB" id="A0A6L9U997"/>
<evidence type="ECO:0000313" key="2">
    <source>
        <dbReference type="Proteomes" id="UP000483035"/>
    </source>
</evidence>
<proteinExistence type="predicted"/>
<protein>
    <submittedName>
        <fullName evidence="1">Glycosyltransferase</fullName>
    </submittedName>
</protein>
<gene>
    <name evidence="1" type="ORF">GR212_20455</name>
</gene>
<keyword evidence="1" id="KW-0808">Transferase</keyword>
<sequence>MDPSTRYRCFNVAAALARNGLKVSVISQSRFEKNIDLLGDFDRYIFHRPMISDILGNFLHKKQQSEKIVADFDDFIFDVRFAKLMPAHRFRGVSLTDTARFLARNASASRYFSNFSLSTSPLADEVFRIFTPKNVVVSSNSLDPAFQGIANIYRTKVSNKDRAYRFGYFAGTATHDSDLASIAPAIVEALKADKHARMLILGPIKLPDPFKGFEARIEHRKQVVPFHQLPAVMAQVQTVIAPLEINNFTRCKSGLKFFEAAAVGCAVVATPIPDIERFESPLLRKVNGFDEWSEALLRPFELSERQVENAAKAVCRLVDSDTVALKWLERIS</sequence>
<organism evidence="1 2">
    <name type="scientific">Rhizobium lusitanum</name>
    <dbReference type="NCBI Taxonomy" id="293958"/>
    <lineage>
        <taxon>Bacteria</taxon>
        <taxon>Pseudomonadati</taxon>
        <taxon>Pseudomonadota</taxon>
        <taxon>Alphaproteobacteria</taxon>
        <taxon>Hyphomicrobiales</taxon>
        <taxon>Rhizobiaceae</taxon>
        <taxon>Rhizobium/Agrobacterium group</taxon>
        <taxon>Rhizobium</taxon>
    </lineage>
</organism>
<dbReference type="SUPFAM" id="SSF53756">
    <property type="entry name" value="UDP-Glycosyltransferase/glycogen phosphorylase"/>
    <property type="match status" value="1"/>
</dbReference>
<dbReference type="Pfam" id="PF13692">
    <property type="entry name" value="Glyco_trans_1_4"/>
    <property type="match status" value="1"/>
</dbReference>
<comment type="caution">
    <text evidence="1">The sequence shown here is derived from an EMBL/GenBank/DDBJ whole genome shotgun (WGS) entry which is preliminary data.</text>
</comment>